<keyword evidence="4" id="KW-1133">Transmembrane helix</keyword>
<feature type="transmembrane region" description="Helical" evidence="4">
    <location>
        <begin position="298"/>
        <end position="322"/>
    </location>
</feature>
<dbReference type="STRING" id="1075402.AN216_21930"/>
<evidence type="ECO:0000256" key="2">
    <source>
        <dbReference type="ARBA" id="ARBA00022801"/>
    </source>
</evidence>
<dbReference type="InterPro" id="IPR001940">
    <property type="entry name" value="Peptidase_S1C"/>
</dbReference>
<organism evidence="6 7">
    <name type="scientific">Streptomyces oceani</name>
    <dbReference type="NCBI Taxonomy" id="1075402"/>
    <lineage>
        <taxon>Bacteria</taxon>
        <taxon>Bacillati</taxon>
        <taxon>Actinomycetota</taxon>
        <taxon>Actinomycetes</taxon>
        <taxon>Kitasatosporales</taxon>
        <taxon>Streptomycetaceae</taxon>
        <taxon>Streptomyces</taxon>
    </lineage>
</organism>
<dbReference type="PRINTS" id="PR00834">
    <property type="entry name" value="PROTEASES2C"/>
</dbReference>
<dbReference type="GO" id="GO:0004252">
    <property type="term" value="F:serine-type endopeptidase activity"/>
    <property type="evidence" value="ECO:0007669"/>
    <property type="project" value="InterPro"/>
</dbReference>
<dbReference type="InterPro" id="IPR001478">
    <property type="entry name" value="PDZ"/>
</dbReference>
<feature type="region of interest" description="Disordered" evidence="3">
    <location>
        <begin position="92"/>
        <end position="294"/>
    </location>
</feature>
<dbReference type="Proteomes" id="UP000176101">
    <property type="component" value="Unassembled WGS sequence"/>
</dbReference>
<feature type="compositionally biased region" description="Basic and acidic residues" evidence="3">
    <location>
        <begin position="130"/>
        <end position="144"/>
    </location>
</feature>
<dbReference type="Pfam" id="PF13365">
    <property type="entry name" value="Trypsin_2"/>
    <property type="match status" value="1"/>
</dbReference>
<feature type="region of interest" description="Disordered" evidence="3">
    <location>
        <begin position="641"/>
        <end position="662"/>
    </location>
</feature>
<protein>
    <recommendedName>
        <fullName evidence="5">PDZ domain-containing protein</fullName>
    </recommendedName>
</protein>
<evidence type="ECO:0000256" key="4">
    <source>
        <dbReference type="SAM" id="Phobius"/>
    </source>
</evidence>
<dbReference type="AlphaFoldDB" id="A0A1E7JWQ3"/>
<dbReference type="InterPro" id="IPR009003">
    <property type="entry name" value="Peptidase_S1_PA"/>
</dbReference>
<accession>A0A1E7JWQ3</accession>
<feature type="compositionally biased region" description="Pro residues" evidence="3">
    <location>
        <begin position="179"/>
        <end position="198"/>
    </location>
</feature>
<dbReference type="SUPFAM" id="SSF50156">
    <property type="entry name" value="PDZ domain-like"/>
    <property type="match status" value="1"/>
</dbReference>
<gene>
    <name evidence="6" type="ORF">AN216_21930</name>
</gene>
<dbReference type="Gene3D" id="2.30.42.10">
    <property type="match status" value="1"/>
</dbReference>
<keyword evidence="7" id="KW-1185">Reference proteome</keyword>
<feature type="compositionally biased region" description="Basic and acidic residues" evidence="3">
    <location>
        <begin position="19"/>
        <end position="30"/>
    </location>
</feature>
<comment type="caution">
    <text evidence="6">The sequence shown here is derived from an EMBL/GenBank/DDBJ whole genome shotgun (WGS) entry which is preliminary data.</text>
</comment>
<evidence type="ECO:0000256" key="3">
    <source>
        <dbReference type="SAM" id="MobiDB-lite"/>
    </source>
</evidence>
<feature type="compositionally biased region" description="Low complexity" evidence="3">
    <location>
        <begin position="204"/>
        <end position="214"/>
    </location>
</feature>
<feature type="compositionally biased region" description="Low complexity" evidence="3">
    <location>
        <begin position="110"/>
        <end position="128"/>
    </location>
</feature>
<keyword evidence="4" id="KW-0472">Membrane</keyword>
<dbReference type="EMBL" id="LJGU01000148">
    <property type="protein sequence ID" value="OEU96036.1"/>
    <property type="molecule type" value="Genomic_DNA"/>
</dbReference>
<evidence type="ECO:0000313" key="7">
    <source>
        <dbReference type="Proteomes" id="UP000176101"/>
    </source>
</evidence>
<sequence>MSTENEGAAASPAAGPEPTHSDAAPDRADDSSSPEGRAAAASGEEDFELAEPASAAGASASAADRGTHPGTVTSEAGSADAHSAVTAAFGGAADAASGEHRGAEGDTASGAAVPKAAGGDAPGDGAAPRPSEHTAELRPVEPVRDTGSTTQVSPSTGGAEAGSGGGSQATAALPRVEPEAPPTMHPVPPPQGPPPSPPGASQTGGVPAAHPGPGHQTGEGQGAVYDGGTAYGSAQPPTHGPAGAYPPPPGAGYGHGHGHGAEGGPPGGGAPGGPEYPWNAPPGASPSGGGGGRRRPGALLAAVVAAALLAGGVGGGIGFWAADRDGSGSTTVSAGGGSEALNRSPDSVAGIANKALPSVVTIQAGGAEGAGTGTGFVFDEEGHILTNNHVVAGAADGGKLTATFSDGKSYEAQIVGRAEGYDVAVIKLQGTGDRELKPLPLGDSEKMKVGDSTIAIGAPFGLSGTVTTGIVSAQDRPVASSDGQGSEASYMNALQTDASVNPGNSGGPLLNAKGAVIGVNSAIRSGSDGGMGQGQGGSVGLGFAIPINQAKRVATQLIETGVPVYPVIGVRVNTGQSSGDGAQIVETSAGGAPVTKGGPADQAGLEPGDVITEFAGRHIDSGPTLIATSWSHEPGEKVKLTYERDGEEQTTELTLGERKGDD</sequence>
<evidence type="ECO:0000259" key="5">
    <source>
        <dbReference type="SMART" id="SM00228"/>
    </source>
</evidence>
<dbReference type="SUPFAM" id="SSF50494">
    <property type="entry name" value="Trypsin-like serine proteases"/>
    <property type="match status" value="1"/>
</dbReference>
<dbReference type="GO" id="GO:0006508">
    <property type="term" value="P:proteolysis"/>
    <property type="evidence" value="ECO:0007669"/>
    <property type="project" value="UniProtKB-KW"/>
</dbReference>
<dbReference type="InterPro" id="IPR036034">
    <property type="entry name" value="PDZ_sf"/>
</dbReference>
<evidence type="ECO:0000256" key="1">
    <source>
        <dbReference type="ARBA" id="ARBA00022670"/>
    </source>
</evidence>
<feature type="compositionally biased region" description="Gly residues" evidence="3">
    <location>
        <begin position="251"/>
        <end position="272"/>
    </location>
</feature>
<keyword evidence="2" id="KW-0378">Hydrolase</keyword>
<keyword evidence="4" id="KW-0812">Transmembrane</keyword>
<dbReference type="RefSeq" id="WP_070198425.1">
    <property type="nucleotide sequence ID" value="NZ_LJGU01000148.1"/>
</dbReference>
<dbReference type="InterPro" id="IPR051201">
    <property type="entry name" value="Chloro_Bact_Ser_Proteases"/>
</dbReference>
<reference evidence="6 7" key="1">
    <citation type="journal article" date="2016" name="Front. Microbiol.">
        <title>Comparative Genomics Analysis of Streptomyces Species Reveals Their Adaptation to the Marine Environment and Their Diversity at the Genomic Level.</title>
        <authorList>
            <person name="Tian X."/>
            <person name="Zhang Z."/>
            <person name="Yang T."/>
            <person name="Chen M."/>
            <person name="Li J."/>
            <person name="Chen F."/>
            <person name="Yang J."/>
            <person name="Li W."/>
            <person name="Zhang B."/>
            <person name="Zhang Z."/>
            <person name="Wu J."/>
            <person name="Zhang C."/>
            <person name="Long L."/>
            <person name="Xiao J."/>
        </authorList>
    </citation>
    <scope>NUCLEOTIDE SEQUENCE [LARGE SCALE GENOMIC DNA]</scope>
    <source>
        <strain evidence="6 7">SCSIO 02100</strain>
    </source>
</reference>
<dbReference type="Pfam" id="PF13180">
    <property type="entry name" value="PDZ_2"/>
    <property type="match status" value="1"/>
</dbReference>
<evidence type="ECO:0000313" key="6">
    <source>
        <dbReference type="EMBL" id="OEU96036.1"/>
    </source>
</evidence>
<dbReference type="PANTHER" id="PTHR43343:SF3">
    <property type="entry name" value="PROTEASE DO-LIKE 8, CHLOROPLASTIC"/>
    <property type="match status" value="1"/>
</dbReference>
<feature type="compositionally biased region" description="Low complexity" evidence="3">
    <location>
        <begin position="1"/>
        <end position="18"/>
    </location>
</feature>
<dbReference type="Gene3D" id="2.40.10.120">
    <property type="match status" value="1"/>
</dbReference>
<proteinExistence type="predicted"/>
<dbReference type="PANTHER" id="PTHR43343">
    <property type="entry name" value="PEPTIDASE S12"/>
    <property type="match status" value="1"/>
</dbReference>
<keyword evidence="1" id="KW-0645">Protease</keyword>
<dbReference type="PATRIC" id="fig|1075402.3.peg.581"/>
<name>A0A1E7JWQ3_9ACTN</name>
<feature type="domain" description="PDZ" evidence="5">
    <location>
        <begin position="566"/>
        <end position="646"/>
    </location>
</feature>
<dbReference type="SMART" id="SM00228">
    <property type="entry name" value="PDZ"/>
    <property type="match status" value="1"/>
</dbReference>
<feature type="region of interest" description="Disordered" evidence="3">
    <location>
        <begin position="1"/>
        <end position="80"/>
    </location>
</feature>
<feature type="compositionally biased region" description="Low complexity" evidence="3">
    <location>
        <begin position="53"/>
        <end position="63"/>
    </location>
</feature>